<keyword evidence="11 16" id="KW-0675">Receptor</keyword>
<feature type="signal peptide" evidence="14">
    <location>
        <begin position="1"/>
        <end position="18"/>
    </location>
</feature>
<evidence type="ECO:0000256" key="13">
    <source>
        <dbReference type="SAM" id="Phobius"/>
    </source>
</evidence>
<keyword evidence="12" id="KW-0325">Glycoprotein</keyword>
<evidence type="ECO:0000313" key="16">
    <source>
        <dbReference type="EMBL" id="WLK77136.1"/>
    </source>
</evidence>
<evidence type="ECO:0000256" key="7">
    <source>
        <dbReference type="ARBA" id="ARBA00022737"/>
    </source>
</evidence>
<dbReference type="SMART" id="SM00255">
    <property type="entry name" value="TIR"/>
    <property type="match status" value="1"/>
</dbReference>
<evidence type="ECO:0000259" key="15">
    <source>
        <dbReference type="PROSITE" id="PS50104"/>
    </source>
</evidence>
<evidence type="ECO:0000256" key="5">
    <source>
        <dbReference type="ARBA" id="ARBA00022692"/>
    </source>
</evidence>
<dbReference type="SUPFAM" id="SSF52058">
    <property type="entry name" value="L domain-like"/>
    <property type="match status" value="1"/>
</dbReference>
<dbReference type="Pfam" id="PF13855">
    <property type="entry name" value="LRR_8"/>
    <property type="match status" value="2"/>
</dbReference>
<keyword evidence="4" id="KW-0433">Leucine-rich repeat</keyword>
<dbReference type="AlphaFoldDB" id="A0AA49X7Z5"/>
<evidence type="ECO:0000256" key="11">
    <source>
        <dbReference type="ARBA" id="ARBA00023170"/>
    </source>
</evidence>
<dbReference type="GO" id="GO:0045087">
    <property type="term" value="P:innate immune response"/>
    <property type="evidence" value="ECO:0007669"/>
    <property type="project" value="UniProtKB-KW"/>
</dbReference>
<evidence type="ECO:0000256" key="8">
    <source>
        <dbReference type="ARBA" id="ARBA00022859"/>
    </source>
</evidence>
<dbReference type="InterPro" id="IPR032675">
    <property type="entry name" value="LRR_dom_sf"/>
</dbReference>
<evidence type="ECO:0000256" key="4">
    <source>
        <dbReference type="ARBA" id="ARBA00022614"/>
    </source>
</evidence>
<evidence type="ECO:0000256" key="3">
    <source>
        <dbReference type="ARBA" id="ARBA00022588"/>
    </source>
</evidence>
<comment type="subcellular location">
    <subcellularLocation>
        <location evidence="1">Membrane</location>
        <topology evidence="1">Single-pass type I membrane protein</topology>
    </subcellularLocation>
</comment>
<evidence type="ECO:0000256" key="14">
    <source>
        <dbReference type="SAM" id="SignalP"/>
    </source>
</evidence>
<dbReference type="SUPFAM" id="SSF52200">
    <property type="entry name" value="Toll/Interleukin receptor TIR domain"/>
    <property type="match status" value="1"/>
</dbReference>
<keyword evidence="3" id="KW-0399">Innate immunity</keyword>
<sequence length="665" mass="78240">MIVELFIIAAFVLPEAVADRYDRVLAPERSGEAPSCFKGCRVSELSVDCRKAMCKRIPMELGRKTVKLIMTGSRLSYLSSESFDHVPSLQYLDLGNCHIEKLKVDTFDRLVQLRFLNLSFNSHIHISDQTMFHKLTRLRELYLTRTAKMSTFDSTVLLNLTGLTKFWFGINQLTTFPNFLDARNKSLVPNIVELNLENNNIERIKRAYMRGLESVERINLNGNRIYTVWSNSFAHLVKLTHLEMDRNYELCPRLYAFKSLSLKHLSLADVGQRIFREGQCRKEIFNRIPNLIILNIARSRALLNSLCLFFNLKRLEVLNLRGTGVTSEMLPYIARRRHLRILDVSENEINVLQRPILQNLKLEVLLLRDNWLSVINITTLPEDTWDRLTRVDFSENTLYCDCQVVWFRRWLKKRKNTTVENLHLTRCTGPAEVKDVPIHLLKHPTDLECFSEEADAYLLSVFFAVFMTTLVTFLVAILHRLRWILKYWYFRYKARAKEFRELLDQQHYEFDAFLSYSETNYEWVVDQLHPRLENEFGLRLCIHHRDWSLGSDIVDNIVNSIERSRKTVLIVSNAFAVSQWCHFEMTMAQTKLFEDDRDNLILVLLEEIADCNMNPRLQLQMQKQTYIEWTENEIGQQLFWERLGQALVTPSTSLINEIPPRQLFH</sequence>
<evidence type="ECO:0000256" key="12">
    <source>
        <dbReference type="ARBA" id="ARBA00023180"/>
    </source>
</evidence>
<dbReference type="Gene3D" id="3.80.10.10">
    <property type="entry name" value="Ribonuclease Inhibitor"/>
    <property type="match status" value="2"/>
</dbReference>
<keyword evidence="6 14" id="KW-0732">Signal</keyword>
<protein>
    <submittedName>
        <fullName evidence="16">Toll-like receptor</fullName>
    </submittedName>
</protein>
<evidence type="ECO:0000256" key="9">
    <source>
        <dbReference type="ARBA" id="ARBA00022989"/>
    </source>
</evidence>
<dbReference type="InterPro" id="IPR003591">
    <property type="entry name" value="Leu-rich_rpt_typical-subtyp"/>
</dbReference>
<gene>
    <name evidence="16" type="primary">TLR2</name>
</gene>
<dbReference type="PANTHER" id="PTHR24365:SF530">
    <property type="entry name" value="MSTPROX-RELATED"/>
    <property type="match status" value="1"/>
</dbReference>
<keyword evidence="8" id="KW-0391">Immunity</keyword>
<dbReference type="EMBL" id="OQ871607">
    <property type="protein sequence ID" value="WLK77136.1"/>
    <property type="molecule type" value="mRNA"/>
</dbReference>
<dbReference type="SMART" id="SM00082">
    <property type="entry name" value="LRRCT"/>
    <property type="match status" value="1"/>
</dbReference>
<evidence type="ECO:0000256" key="2">
    <source>
        <dbReference type="ARBA" id="ARBA00009634"/>
    </source>
</evidence>
<proteinExistence type="evidence at transcript level"/>
<dbReference type="InterPro" id="IPR000157">
    <property type="entry name" value="TIR_dom"/>
</dbReference>
<feature type="domain" description="TIR" evidence="15">
    <location>
        <begin position="508"/>
        <end position="647"/>
    </location>
</feature>
<dbReference type="GO" id="GO:0005886">
    <property type="term" value="C:plasma membrane"/>
    <property type="evidence" value="ECO:0007669"/>
    <property type="project" value="TreeGrafter"/>
</dbReference>
<dbReference type="GO" id="GO:0007165">
    <property type="term" value="P:signal transduction"/>
    <property type="evidence" value="ECO:0007669"/>
    <property type="project" value="InterPro"/>
</dbReference>
<evidence type="ECO:0000256" key="10">
    <source>
        <dbReference type="ARBA" id="ARBA00023136"/>
    </source>
</evidence>
<dbReference type="FunFam" id="3.40.50.10140:FF:000001">
    <property type="entry name" value="Toll-like receptor 2"/>
    <property type="match status" value="1"/>
</dbReference>
<evidence type="ECO:0000256" key="6">
    <source>
        <dbReference type="ARBA" id="ARBA00022729"/>
    </source>
</evidence>
<accession>A0AA49X7Z5</accession>
<reference evidence="16" key="1">
    <citation type="submission" date="2023-04" db="EMBL/GenBank/DDBJ databases">
        <authorList>
            <person name="Beom Jun P."/>
            <person name="Yoo Bin Y."/>
            <person name="Sung Jin C."/>
            <person name="Soon Cheol P."/>
        </authorList>
    </citation>
    <scope>NUCLEOTIDE SEQUENCE</scope>
</reference>
<dbReference type="PANTHER" id="PTHR24365">
    <property type="entry name" value="TOLL-LIKE RECEPTOR"/>
    <property type="match status" value="1"/>
</dbReference>
<dbReference type="PRINTS" id="PR01537">
    <property type="entry name" value="INTRLKN1R1F"/>
</dbReference>
<keyword evidence="7" id="KW-0677">Repeat</keyword>
<dbReference type="InterPro" id="IPR000483">
    <property type="entry name" value="Cys-rich_flank_reg_C"/>
</dbReference>
<dbReference type="PROSITE" id="PS50104">
    <property type="entry name" value="TIR"/>
    <property type="match status" value="1"/>
</dbReference>
<keyword evidence="5 13" id="KW-0812">Transmembrane</keyword>
<name>A0AA49X7Z5_9ANNE</name>
<keyword evidence="10 13" id="KW-0472">Membrane</keyword>
<comment type="similarity">
    <text evidence="2">Belongs to the Toll-like receptor family.</text>
</comment>
<dbReference type="InterPro" id="IPR035897">
    <property type="entry name" value="Toll_tir_struct_dom_sf"/>
</dbReference>
<feature type="chain" id="PRO_5041374135" evidence="14">
    <location>
        <begin position="19"/>
        <end position="665"/>
    </location>
</feature>
<dbReference type="Gene3D" id="3.40.50.10140">
    <property type="entry name" value="Toll/interleukin-1 receptor homology (TIR) domain"/>
    <property type="match status" value="1"/>
</dbReference>
<dbReference type="SMART" id="SM00369">
    <property type="entry name" value="LRR_TYP"/>
    <property type="match status" value="6"/>
</dbReference>
<organism evidence="16">
    <name type="scientific">Eisenia andrei</name>
    <dbReference type="NCBI Taxonomy" id="168636"/>
    <lineage>
        <taxon>Eukaryota</taxon>
        <taxon>Metazoa</taxon>
        <taxon>Spiralia</taxon>
        <taxon>Lophotrochozoa</taxon>
        <taxon>Annelida</taxon>
        <taxon>Clitellata</taxon>
        <taxon>Oligochaeta</taxon>
        <taxon>Crassiclitellata</taxon>
        <taxon>Lumbricina</taxon>
        <taxon>Lumbricidae</taxon>
        <taxon>Lumbricinae</taxon>
        <taxon>Eisenia</taxon>
    </lineage>
</organism>
<evidence type="ECO:0000256" key="1">
    <source>
        <dbReference type="ARBA" id="ARBA00004479"/>
    </source>
</evidence>
<feature type="transmembrane region" description="Helical" evidence="13">
    <location>
        <begin position="456"/>
        <end position="478"/>
    </location>
</feature>
<dbReference type="GO" id="GO:0038023">
    <property type="term" value="F:signaling receptor activity"/>
    <property type="evidence" value="ECO:0007669"/>
    <property type="project" value="TreeGrafter"/>
</dbReference>
<dbReference type="InterPro" id="IPR001611">
    <property type="entry name" value="Leu-rich_rpt"/>
</dbReference>
<keyword evidence="9 13" id="KW-1133">Transmembrane helix</keyword>
<dbReference type="Pfam" id="PF13676">
    <property type="entry name" value="TIR_2"/>
    <property type="match status" value="1"/>
</dbReference>